<evidence type="ECO:0000256" key="8">
    <source>
        <dbReference type="HAMAP-Rule" id="MF_00484"/>
    </source>
</evidence>
<comment type="catalytic activity">
    <reaction evidence="1 8">
        <text>[(1-&gt;4)-alpha-D-glucosyl](n) + ADP-alpha-D-glucose = [(1-&gt;4)-alpha-D-glucosyl](n+1) + ADP + H(+)</text>
        <dbReference type="Rhea" id="RHEA:18189"/>
        <dbReference type="Rhea" id="RHEA-COMP:9584"/>
        <dbReference type="Rhea" id="RHEA-COMP:9587"/>
        <dbReference type="ChEBI" id="CHEBI:15378"/>
        <dbReference type="ChEBI" id="CHEBI:15444"/>
        <dbReference type="ChEBI" id="CHEBI:57498"/>
        <dbReference type="ChEBI" id="CHEBI:456216"/>
        <dbReference type="EC" id="2.4.1.21"/>
    </reaction>
</comment>
<feature type="domain" description="Starch synthase catalytic" evidence="10">
    <location>
        <begin position="2"/>
        <end position="235"/>
    </location>
</feature>
<dbReference type="Proteomes" id="UP001156702">
    <property type="component" value="Unassembled WGS sequence"/>
</dbReference>
<keyword evidence="5 8" id="KW-0328">Glycosyltransferase</keyword>
<dbReference type="CDD" id="cd03791">
    <property type="entry name" value="GT5_Glycogen_synthase_DULL1-like"/>
    <property type="match status" value="1"/>
</dbReference>
<sequence>MNILSVASEVFPLIKTGGLADVAGALPIALAGHGMHMRTLMPGYPAVMQRLGSVEVVATFDDLLGEPARILATRHEGLDILVLDAPGFFDRPGGPYTDATGKDFIDNWQRFAALSFAGAEIARGLLADWRPDIVHVHDWQAAMTAVYMRYTGLQHIPTVVTVHNLAFQGQFGADIFPALGLPPEAFTVDGLEYYGDVGFLKGGLRTAWSITTVSPTYAHEIMTADYGMGLEGLINARASDLVGIVNGIDTAVWNPEADTNIARPYAAGSLKQRAVNRRALAERFNLEQDDGPVFCVISRLTWQKGIDLIAEVADWIVDQGGKLAVLGSGDQGLEGALLAAASRHRGRIGIVIGYNEPLSHLMQAGADAILIPSRFEPCGLTQLYGLRYGCIPIVARTGGLADTVIDANEAALSARVATGFQFTPINAEGLRQALRRVFKAWREPKIWARIQNQGMKSDVSWENSAARYADLYSSLLSRANPS</sequence>
<comment type="function">
    <text evidence="2 8">Synthesizes alpha-1,4-glucan chains using ADP-glucose.</text>
</comment>
<evidence type="ECO:0000256" key="5">
    <source>
        <dbReference type="ARBA" id="ARBA00022676"/>
    </source>
</evidence>
<dbReference type="SUPFAM" id="SSF53756">
    <property type="entry name" value="UDP-Glycosyltransferase/glycogen phosphorylase"/>
    <property type="match status" value="1"/>
</dbReference>
<evidence type="ECO:0000256" key="7">
    <source>
        <dbReference type="ARBA" id="ARBA00023056"/>
    </source>
</evidence>
<protein>
    <recommendedName>
        <fullName evidence="8">Glycogen synthase</fullName>
        <ecNumber evidence="8">2.4.1.21</ecNumber>
    </recommendedName>
    <alternativeName>
        <fullName evidence="8">Starch [bacterial glycogen] synthase</fullName>
    </alternativeName>
</protein>
<dbReference type="InterPro" id="IPR011835">
    <property type="entry name" value="GS/SS"/>
</dbReference>
<feature type="binding site" evidence="8">
    <location>
        <position position="15"/>
    </location>
    <ligand>
        <name>ADP-alpha-D-glucose</name>
        <dbReference type="ChEBI" id="CHEBI:57498"/>
    </ligand>
</feature>
<proteinExistence type="inferred from homology"/>
<name>A0ABQ5ZIK3_9HYPH</name>
<organism evidence="11 12">
    <name type="scientific">Shinella yambaruensis</name>
    <dbReference type="NCBI Taxonomy" id="415996"/>
    <lineage>
        <taxon>Bacteria</taxon>
        <taxon>Pseudomonadati</taxon>
        <taxon>Pseudomonadota</taxon>
        <taxon>Alphaproteobacteria</taxon>
        <taxon>Hyphomicrobiales</taxon>
        <taxon>Rhizobiaceae</taxon>
        <taxon>Shinella</taxon>
    </lineage>
</organism>
<dbReference type="PANTHER" id="PTHR45825:SF11">
    <property type="entry name" value="ALPHA AMYLASE DOMAIN-CONTAINING PROTEIN"/>
    <property type="match status" value="1"/>
</dbReference>
<evidence type="ECO:0000256" key="6">
    <source>
        <dbReference type="ARBA" id="ARBA00022679"/>
    </source>
</evidence>
<comment type="caution">
    <text evidence="11">The sequence shown here is derived from an EMBL/GenBank/DDBJ whole genome shotgun (WGS) entry which is preliminary data.</text>
</comment>
<dbReference type="Pfam" id="PF08323">
    <property type="entry name" value="Glyco_transf_5"/>
    <property type="match status" value="1"/>
</dbReference>
<keyword evidence="6 8" id="KW-0808">Transferase</keyword>
<evidence type="ECO:0000313" key="12">
    <source>
        <dbReference type="Proteomes" id="UP001156702"/>
    </source>
</evidence>
<accession>A0ABQ5ZIK3</accession>
<evidence type="ECO:0000256" key="2">
    <source>
        <dbReference type="ARBA" id="ARBA00002764"/>
    </source>
</evidence>
<evidence type="ECO:0000256" key="4">
    <source>
        <dbReference type="ARBA" id="ARBA00010281"/>
    </source>
</evidence>
<evidence type="ECO:0000313" key="11">
    <source>
        <dbReference type="EMBL" id="GLR51425.1"/>
    </source>
</evidence>
<dbReference type="NCBIfam" id="NF001899">
    <property type="entry name" value="PRK00654.1-2"/>
    <property type="match status" value="1"/>
</dbReference>
<comment type="pathway">
    <text evidence="3 8">Glycan biosynthesis; glycogen biosynthesis.</text>
</comment>
<dbReference type="InterPro" id="IPR001296">
    <property type="entry name" value="Glyco_trans_1"/>
</dbReference>
<dbReference type="NCBIfam" id="TIGR02095">
    <property type="entry name" value="glgA"/>
    <property type="match status" value="1"/>
</dbReference>
<dbReference type="EMBL" id="BSOP01000018">
    <property type="protein sequence ID" value="GLR51425.1"/>
    <property type="molecule type" value="Genomic_DNA"/>
</dbReference>
<dbReference type="PANTHER" id="PTHR45825">
    <property type="entry name" value="GRANULE-BOUND STARCH SYNTHASE 1, CHLOROPLASTIC/AMYLOPLASTIC"/>
    <property type="match status" value="1"/>
</dbReference>
<dbReference type="InterPro" id="IPR013534">
    <property type="entry name" value="Starch_synth_cat_dom"/>
</dbReference>
<dbReference type="Gene3D" id="3.40.50.2000">
    <property type="entry name" value="Glycogen Phosphorylase B"/>
    <property type="match status" value="2"/>
</dbReference>
<keyword evidence="7 8" id="KW-0320">Glycogen biosynthesis</keyword>
<dbReference type="RefSeq" id="WP_244768253.1">
    <property type="nucleotide sequence ID" value="NZ_BSOP01000018.1"/>
</dbReference>
<dbReference type="Pfam" id="PF00534">
    <property type="entry name" value="Glycos_transf_1"/>
    <property type="match status" value="1"/>
</dbReference>
<dbReference type="EC" id="2.4.1.21" evidence="8"/>
<dbReference type="HAMAP" id="MF_00484">
    <property type="entry name" value="Glycogen_synth"/>
    <property type="match status" value="1"/>
</dbReference>
<evidence type="ECO:0000256" key="1">
    <source>
        <dbReference type="ARBA" id="ARBA00001478"/>
    </source>
</evidence>
<feature type="domain" description="Glycosyl transferase family 1" evidence="9">
    <location>
        <begin position="284"/>
        <end position="447"/>
    </location>
</feature>
<evidence type="ECO:0000259" key="9">
    <source>
        <dbReference type="Pfam" id="PF00534"/>
    </source>
</evidence>
<evidence type="ECO:0000256" key="3">
    <source>
        <dbReference type="ARBA" id="ARBA00004964"/>
    </source>
</evidence>
<gene>
    <name evidence="8 11" type="primary">glgA</name>
    <name evidence="11" type="ORF">GCM10007923_26330</name>
</gene>
<reference evidence="12" key="1">
    <citation type="journal article" date="2019" name="Int. J. Syst. Evol. Microbiol.">
        <title>The Global Catalogue of Microorganisms (GCM) 10K type strain sequencing project: providing services to taxonomists for standard genome sequencing and annotation.</title>
        <authorList>
            <consortium name="The Broad Institute Genomics Platform"/>
            <consortium name="The Broad Institute Genome Sequencing Center for Infectious Disease"/>
            <person name="Wu L."/>
            <person name="Ma J."/>
        </authorList>
    </citation>
    <scope>NUCLEOTIDE SEQUENCE [LARGE SCALE GENOMIC DNA]</scope>
    <source>
        <strain evidence="12">NBRC 102122</strain>
    </source>
</reference>
<comment type="similarity">
    <text evidence="4 8">Belongs to the glycosyltransferase 1 family. Bacterial/plant glycogen synthase subfamily.</text>
</comment>
<keyword evidence="12" id="KW-1185">Reference proteome</keyword>
<evidence type="ECO:0000259" key="10">
    <source>
        <dbReference type="Pfam" id="PF08323"/>
    </source>
</evidence>